<evidence type="ECO:0000313" key="2">
    <source>
        <dbReference type="EMBL" id="ELP95147.1"/>
    </source>
</evidence>
<dbReference type="Pfam" id="PF02825">
    <property type="entry name" value="WWE"/>
    <property type="match status" value="2"/>
</dbReference>
<name>A0A0A1UHD8_ENTIV</name>
<dbReference type="OMA" id="EWDNIQW"/>
<gene>
    <name evidence="2" type="ORF">EIN_428730</name>
</gene>
<dbReference type="InterPro" id="IPR037197">
    <property type="entry name" value="WWE_dom_sf"/>
</dbReference>
<dbReference type="InterPro" id="IPR004170">
    <property type="entry name" value="WWE_dom"/>
</dbReference>
<dbReference type="Proteomes" id="UP000014680">
    <property type="component" value="Unassembled WGS sequence"/>
</dbReference>
<feature type="domain" description="WWE" evidence="1">
    <location>
        <begin position="1"/>
        <end position="93"/>
    </location>
</feature>
<sequence length="179" mass="21389">MSLEPSEATIYFQWEWEEEKGFLFSSSWTPYHRNENQQLEEHYQQFLDEIYVGPVDLQNVPQKKKLVVGDYEIDFKNLKQINKITTFTRNIRRVRKEVIWGPARWCYSGKRCTKEFSDLLETLYKGFLNGGKEIVQVELGKNKNLYEIDFTAFVQKNLTTQTYRKLSRIDENNEPIVDK</sequence>
<proteinExistence type="predicted"/>
<dbReference type="OrthoDB" id="24952at2759"/>
<dbReference type="RefSeq" id="XP_004261918.1">
    <property type="nucleotide sequence ID" value="XM_004261870.1"/>
</dbReference>
<dbReference type="Gene3D" id="3.30.720.50">
    <property type="match status" value="2"/>
</dbReference>
<organism evidence="2 3">
    <name type="scientific">Entamoeba invadens IP1</name>
    <dbReference type="NCBI Taxonomy" id="370355"/>
    <lineage>
        <taxon>Eukaryota</taxon>
        <taxon>Amoebozoa</taxon>
        <taxon>Evosea</taxon>
        <taxon>Archamoebae</taxon>
        <taxon>Mastigamoebida</taxon>
        <taxon>Entamoebidae</taxon>
        <taxon>Entamoeba</taxon>
    </lineage>
</organism>
<evidence type="ECO:0000259" key="1">
    <source>
        <dbReference type="PROSITE" id="PS50918"/>
    </source>
</evidence>
<evidence type="ECO:0000313" key="3">
    <source>
        <dbReference type="Proteomes" id="UP000014680"/>
    </source>
</evidence>
<dbReference type="PROSITE" id="PS50918">
    <property type="entry name" value="WWE"/>
    <property type="match status" value="1"/>
</dbReference>
<dbReference type="KEGG" id="eiv:EIN_428730"/>
<keyword evidence="3" id="KW-1185">Reference proteome</keyword>
<dbReference type="VEuPathDB" id="AmoebaDB:EIN_428730"/>
<accession>A0A0A1UHD8</accession>
<dbReference type="AlphaFoldDB" id="A0A0A1UHD8"/>
<protein>
    <recommendedName>
        <fullName evidence="1">WWE domain-containing protein</fullName>
    </recommendedName>
</protein>
<reference evidence="2 3" key="1">
    <citation type="submission" date="2012-10" db="EMBL/GenBank/DDBJ databases">
        <authorList>
            <person name="Zafar N."/>
            <person name="Inman J."/>
            <person name="Hall N."/>
            <person name="Lorenzi H."/>
            <person name="Caler E."/>
        </authorList>
    </citation>
    <scope>NUCLEOTIDE SEQUENCE [LARGE SCALE GENOMIC DNA]</scope>
    <source>
        <strain evidence="2 3">IP1</strain>
    </source>
</reference>
<dbReference type="GeneID" id="14894219"/>
<dbReference type="EMBL" id="KB206168">
    <property type="protein sequence ID" value="ELP95147.1"/>
    <property type="molecule type" value="Genomic_DNA"/>
</dbReference>
<dbReference type="SUPFAM" id="SSF117839">
    <property type="entry name" value="WWE domain"/>
    <property type="match status" value="2"/>
</dbReference>